<proteinExistence type="predicted"/>
<organism evidence="2 3">
    <name type="scientific">Dryococelus australis</name>
    <dbReference type="NCBI Taxonomy" id="614101"/>
    <lineage>
        <taxon>Eukaryota</taxon>
        <taxon>Metazoa</taxon>
        <taxon>Ecdysozoa</taxon>
        <taxon>Arthropoda</taxon>
        <taxon>Hexapoda</taxon>
        <taxon>Insecta</taxon>
        <taxon>Pterygota</taxon>
        <taxon>Neoptera</taxon>
        <taxon>Polyneoptera</taxon>
        <taxon>Phasmatodea</taxon>
        <taxon>Verophasmatodea</taxon>
        <taxon>Anareolatae</taxon>
        <taxon>Phasmatidae</taxon>
        <taxon>Eurycanthinae</taxon>
        <taxon>Dryococelus</taxon>
    </lineage>
</organism>
<feature type="region of interest" description="Disordered" evidence="1">
    <location>
        <begin position="347"/>
        <end position="378"/>
    </location>
</feature>
<name>A0ABQ9IKF1_9NEOP</name>
<dbReference type="Proteomes" id="UP001159363">
    <property type="component" value="Chromosome 1"/>
</dbReference>
<dbReference type="EMBL" id="JARBHB010000001">
    <property type="protein sequence ID" value="KAJ8897131.1"/>
    <property type="molecule type" value="Genomic_DNA"/>
</dbReference>
<sequence>MQVMSNLHMLVYPQSTQAYQPPPPVVPSSHYSAFSTTPYQQPTQLQHAFNEPNQIDLHPHLQNFKTFQPLLRFQQTSIQPHEPPIISNQPHIESQTPLVQSHQTSFRYTCAISCEPQDTLLRYIDTTILANCIHWKGTPHNYDILFRLFPTSRGTVGWCAVGLRCGRFWVRIPNKAWVLVGRKLVCTPSPDKPSDIKHQGTNLGAETSGFPATNKTPPHHMLTSPMSATYCTLFILWVHLQEGLDVTTSDVYTNTVPTSKIRRIHNPCQQANRVRSPAGGISHVGIVSDETTGWRVFSGISSYPSFTFQRCDILPHFTRIASKERISPLAPLTKPIRVKRGEYRAAPACMGGGNGRSRENPPTSDIIRHDSHVRKSVSNPTGNRTWFAFVGGE</sequence>
<evidence type="ECO:0000313" key="3">
    <source>
        <dbReference type="Proteomes" id="UP001159363"/>
    </source>
</evidence>
<feature type="compositionally biased region" description="Polar residues" evidence="1">
    <location>
        <begin position="199"/>
        <end position="216"/>
    </location>
</feature>
<keyword evidence="3" id="KW-1185">Reference proteome</keyword>
<evidence type="ECO:0000313" key="2">
    <source>
        <dbReference type="EMBL" id="KAJ8897131.1"/>
    </source>
</evidence>
<gene>
    <name evidence="2" type="ORF">PR048_002477</name>
</gene>
<feature type="region of interest" description="Disordered" evidence="1">
    <location>
        <begin position="190"/>
        <end position="218"/>
    </location>
</feature>
<evidence type="ECO:0000256" key="1">
    <source>
        <dbReference type="SAM" id="MobiDB-lite"/>
    </source>
</evidence>
<comment type="caution">
    <text evidence="2">The sequence shown here is derived from an EMBL/GenBank/DDBJ whole genome shotgun (WGS) entry which is preliminary data.</text>
</comment>
<protein>
    <submittedName>
        <fullName evidence="2">Uncharacterized protein</fullName>
    </submittedName>
</protein>
<reference evidence="2 3" key="1">
    <citation type="submission" date="2023-02" db="EMBL/GenBank/DDBJ databases">
        <title>LHISI_Scaffold_Assembly.</title>
        <authorList>
            <person name="Stuart O.P."/>
            <person name="Cleave R."/>
            <person name="Magrath M.J.L."/>
            <person name="Mikheyev A.S."/>
        </authorList>
    </citation>
    <scope>NUCLEOTIDE SEQUENCE [LARGE SCALE GENOMIC DNA]</scope>
    <source>
        <strain evidence="2">Daus_M_001</strain>
        <tissue evidence="2">Leg muscle</tissue>
    </source>
</reference>
<accession>A0ABQ9IKF1</accession>